<keyword evidence="1" id="KW-0597">Phosphoprotein</keyword>
<feature type="region of interest" description="Disordered" evidence="2">
    <location>
        <begin position="144"/>
        <end position="168"/>
    </location>
</feature>
<dbReference type="InterPro" id="IPR001789">
    <property type="entry name" value="Sig_transdc_resp-reg_receiver"/>
</dbReference>
<dbReference type="Pfam" id="PF00072">
    <property type="entry name" value="Response_reg"/>
    <property type="match status" value="1"/>
</dbReference>
<evidence type="ECO:0000313" key="4">
    <source>
        <dbReference type="EMBL" id="MDM4015412.1"/>
    </source>
</evidence>
<evidence type="ECO:0000313" key="5">
    <source>
        <dbReference type="Proteomes" id="UP001239462"/>
    </source>
</evidence>
<organism evidence="4 5">
    <name type="scientific">Roseiconus lacunae</name>
    <dbReference type="NCBI Taxonomy" id="2605694"/>
    <lineage>
        <taxon>Bacteria</taxon>
        <taxon>Pseudomonadati</taxon>
        <taxon>Planctomycetota</taxon>
        <taxon>Planctomycetia</taxon>
        <taxon>Pirellulales</taxon>
        <taxon>Pirellulaceae</taxon>
        <taxon>Roseiconus</taxon>
    </lineage>
</organism>
<gene>
    <name evidence="4" type="ORF">QTN89_08235</name>
</gene>
<dbReference type="PROSITE" id="PS50110">
    <property type="entry name" value="RESPONSE_REGULATORY"/>
    <property type="match status" value="1"/>
</dbReference>
<dbReference type="PANTHER" id="PTHR44520:SF2">
    <property type="entry name" value="RESPONSE REGULATOR RCP1"/>
    <property type="match status" value="1"/>
</dbReference>
<dbReference type="Gene3D" id="3.40.50.2300">
    <property type="match status" value="1"/>
</dbReference>
<protein>
    <submittedName>
        <fullName evidence="4">Response regulator</fullName>
    </submittedName>
</protein>
<feature type="domain" description="Response regulatory" evidence="3">
    <location>
        <begin position="7"/>
        <end position="125"/>
    </location>
</feature>
<reference evidence="4 5" key="1">
    <citation type="submission" date="2023-06" db="EMBL/GenBank/DDBJ databases">
        <title>Roseiconus lacunae JC819 isolated from Gulf of Mannar region, Tamil Nadu.</title>
        <authorList>
            <person name="Pk S."/>
            <person name="Ch S."/>
            <person name="Ch V.R."/>
        </authorList>
    </citation>
    <scope>NUCLEOTIDE SEQUENCE [LARGE SCALE GENOMIC DNA]</scope>
    <source>
        <strain evidence="4 5">JC819</strain>
    </source>
</reference>
<evidence type="ECO:0000256" key="2">
    <source>
        <dbReference type="SAM" id="MobiDB-lite"/>
    </source>
</evidence>
<dbReference type="PANTHER" id="PTHR44520">
    <property type="entry name" value="RESPONSE REGULATOR RCP1-RELATED"/>
    <property type="match status" value="1"/>
</dbReference>
<proteinExistence type="predicted"/>
<dbReference type="EMBL" id="JASZZN010000005">
    <property type="protein sequence ID" value="MDM4015412.1"/>
    <property type="molecule type" value="Genomic_DNA"/>
</dbReference>
<dbReference type="RefSeq" id="WP_160149326.1">
    <property type="nucleotide sequence ID" value="NZ_CP141221.1"/>
</dbReference>
<sequence length="168" mass="19107">MTTRTLNWWVLEDNNEDFELLDSACRRSDGRIEIERFRSGDDLLARSKDSVPDLLYLDLRLPVTGGMEVLGQLKQNPAYECIPKLVFSTSANPNEIRQAYQLGGTSFHVKRVETKEMIKLLDHTITYWTADVALPEYSARNACRSPLTGEPSDARPTIPKRVPDEHEA</sequence>
<dbReference type="Proteomes" id="UP001239462">
    <property type="component" value="Unassembled WGS sequence"/>
</dbReference>
<comment type="caution">
    <text evidence="4">The sequence shown here is derived from an EMBL/GenBank/DDBJ whole genome shotgun (WGS) entry which is preliminary data.</text>
</comment>
<name>A0ABT7PG03_9BACT</name>
<evidence type="ECO:0000256" key="1">
    <source>
        <dbReference type="PROSITE-ProRule" id="PRU00169"/>
    </source>
</evidence>
<keyword evidence="5" id="KW-1185">Reference proteome</keyword>
<feature type="modified residue" description="4-aspartylphosphate" evidence="1">
    <location>
        <position position="58"/>
    </location>
</feature>
<evidence type="ECO:0000259" key="3">
    <source>
        <dbReference type="PROSITE" id="PS50110"/>
    </source>
</evidence>
<dbReference type="InterPro" id="IPR011006">
    <property type="entry name" value="CheY-like_superfamily"/>
</dbReference>
<dbReference type="SUPFAM" id="SSF52172">
    <property type="entry name" value="CheY-like"/>
    <property type="match status" value="1"/>
</dbReference>
<dbReference type="SMART" id="SM00448">
    <property type="entry name" value="REC"/>
    <property type="match status" value="1"/>
</dbReference>
<accession>A0ABT7PG03</accession>
<dbReference type="InterPro" id="IPR052893">
    <property type="entry name" value="TCS_response_regulator"/>
</dbReference>